<dbReference type="InterPro" id="IPR017900">
    <property type="entry name" value="4Fe4S_Fe_S_CS"/>
</dbReference>
<evidence type="ECO:0000256" key="2">
    <source>
        <dbReference type="ARBA" id="ARBA00022723"/>
    </source>
</evidence>
<keyword evidence="5" id="KW-0411">Iron-sulfur</keyword>
<dbReference type="InterPro" id="IPR036010">
    <property type="entry name" value="2Fe-2S_ferredoxin-like_sf"/>
</dbReference>
<dbReference type="Gene3D" id="4.10.260.20">
    <property type="entry name" value="Iron hydrogenase, small subunit"/>
    <property type="match status" value="1"/>
</dbReference>
<evidence type="ECO:0000256" key="5">
    <source>
        <dbReference type="ARBA" id="ARBA00023014"/>
    </source>
</evidence>
<protein>
    <submittedName>
        <fullName evidence="8">Uncharacterized protein</fullName>
    </submittedName>
</protein>
<reference evidence="8 9" key="1">
    <citation type="journal article" date="2015" name="Genome Announc.">
        <title>Expanding the biotechnology potential of lactobacilli through comparative genomics of 213 strains and associated genera.</title>
        <authorList>
            <person name="Sun Z."/>
            <person name="Harris H.M."/>
            <person name="McCann A."/>
            <person name="Guo C."/>
            <person name="Argimon S."/>
            <person name="Zhang W."/>
            <person name="Yang X."/>
            <person name="Jeffery I.B."/>
            <person name="Cooney J.C."/>
            <person name="Kagawa T.F."/>
            <person name="Liu W."/>
            <person name="Song Y."/>
            <person name="Salvetti E."/>
            <person name="Wrobel A."/>
            <person name="Rasinkangas P."/>
            <person name="Parkhill J."/>
            <person name="Rea M.C."/>
            <person name="O'Sullivan O."/>
            <person name="Ritari J."/>
            <person name="Douillard F.P."/>
            <person name="Paul Ross R."/>
            <person name="Yang R."/>
            <person name="Briner A.E."/>
            <person name="Felis G.E."/>
            <person name="de Vos W.M."/>
            <person name="Barrangou R."/>
            <person name="Klaenhammer T.R."/>
            <person name="Caufield P.W."/>
            <person name="Cui Y."/>
            <person name="Zhang H."/>
            <person name="O'Toole P.W."/>
        </authorList>
    </citation>
    <scope>NUCLEOTIDE SEQUENCE [LARGE SCALE GENOMIC DNA]</scope>
    <source>
        <strain evidence="8 9">DSM 20003</strain>
    </source>
</reference>
<dbReference type="CDD" id="cd00207">
    <property type="entry name" value="fer2"/>
    <property type="match status" value="1"/>
</dbReference>
<dbReference type="OrthoDB" id="9805142at2"/>
<evidence type="ECO:0000256" key="4">
    <source>
        <dbReference type="ARBA" id="ARBA00023004"/>
    </source>
</evidence>
<dbReference type="InterPro" id="IPR036991">
    <property type="entry name" value="Fe_hydrogenase_ssu_sf"/>
</dbReference>
<dbReference type="InterPro" id="IPR001041">
    <property type="entry name" value="2Fe-2S_ferredoxin-type"/>
</dbReference>
<dbReference type="PROSITE" id="PS00198">
    <property type="entry name" value="4FE4S_FER_1"/>
    <property type="match status" value="1"/>
</dbReference>
<accession>A0A0R1GEK3</accession>
<dbReference type="SUPFAM" id="SSF53920">
    <property type="entry name" value="Fe-only hydrogenase"/>
    <property type="match status" value="1"/>
</dbReference>
<feature type="domain" description="2Fe-2S ferredoxin-type" evidence="6">
    <location>
        <begin position="1"/>
        <end position="84"/>
    </location>
</feature>
<dbReference type="AlphaFoldDB" id="A0A0R1GEK3"/>
<dbReference type="GO" id="GO:0008901">
    <property type="term" value="F:ferredoxin hydrogenase activity"/>
    <property type="evidence" value="ECO:0007669"/>
    <property type="project" value="InterPro"/>
</dbReference>
<evidence type="ECO:0000313" key="9">
    <source>
        <dbReference type="Proteomes" id="UP000051461"/>
    </source>
</evidence>
<dbReference type="InterPro" id="IPR050340">
    <property type="entry name" value="Cytosolic_Fe-S_CAF"/>
</dbReference>
<dbReference type="SUPFAM" id="SSF54292">
    <property type="entry name" value="2Fe-2S ferredoxin-like"/>
    <property type="match status" value="1"/>
</dbReference>
<dbReference type="Gene3D" id="3.40.950.10">
    <property type="entry name" value="Fe-only Hydrogenase (Larger Subunit), Chain L, domain 3"/>
    <property type="match status" value="1"/>
</dbReference>
<dbReference type="RefSeq" id="WP_083483350.1">
    <property type="nucleotide sequence ID" value="NZ_AZDA01000140.1"/>
</dbReference>
<proteinExistence type="predicted"/>
<gene>
    <name evidence="8" type="ORF">FC07_GL001957</name>
</gene>
<sequence>MKVMLNDKEYELTPEQEEMSILEFATIQGDDIPSLCFLKEAGNNGKCGVCKVEVEKAGTGKVKTTLACRMKMEDGMSIHTNTEKTLEAAKKAVVRILNKHDFRCGKCVRKENCELLALSSKLRVRPEVKYSDICDDLEANIDRRSMGITIDRNKCILCGRCEAMCKVKTSTGSIKLQKIDGERKIAPLENVCFDDTNCVLCGQCVNACPVGALQETSELDRVEAALDDPDKHVLVAIAPSIRTSFGELEGEEFGVDTMKKVYAGLRAAGFDRIYDINFGADMTIMEEATELKDRLLNGGVLPMFTSCCPGWVRLLHNYHPECLDHFSSAKSPQQMFGAASKSYYPAQAGIDPSTVYTVTVMPCLAKKMEAHIPSMEVDGQRDIDAVITTRELAKLFKARKVKWRKLEEEEPDQPMSEFTGDGTGFGFSGGVMQAALRTAKHMVDGGDLDIQAIEWQDSGIPGVREFTAELGDLKARIGVVNGAVHAFDLFESGQLNDFAFVEVMACEGGCINGGGQPHVNAHTRVTTDFVAKRRSVLKNEQKESGFSKSYENKTLQVYYNDYIGEPASHKAHKYLHYDFQTNYDNNEGWRSEAGKEFSEAHQK</sequence>
<dbReference type="PANTHER" id="PTHR11615">
    <property type="entry name" value="NITRATE, FORMATE, IRON DEHYDROGENASE"/>
    <property type="match status" value="1"/>
</dbReference>
<dbReference type="Pfam" id="PF02256">
    <property type="entry name" value="Fe_hyd_SSU"/>
    <property type="match status" value="1"/>
</dbReference>
<dbReference type="PATRIC" id="fig|1423726.3.peg.2032"/>
<dbReference type="InterPro" id="IPR003149">
    <property type="entry name" value="Fe_hydrogenase_ssu"/>
</dbReference>
<dbReference type="Gene3D" id="3.40.50.1780">
    <property type="match status" value="1"/>
</dbReference>
<dbReference type="Gene3D" id="3.10.20.740">
    <property type="match status" value="1"/>
</dbReference>
<dbReference type="Proteomes" id="UP000051461">
    <property type="component" value="Unassembled WGS sequence"/>
</dbReference>
<dbReference type="InterPro" id="IPR004108">
    <property type="entry name" value="Fe_hydrogenase_lsu_C"/>
</dbReference>
<dbReference type="Pfam" id="PF13510">
    <property type="entry name" value="Fer2_4"/>
    <property type="match status" value="1"/>
</dbReference>
<organism evidence="8 9">
    <name type="scientific">Loigolactobacillus bifermentans DSM 20003</name>
    <dbReference type="NCBI Taxonomy" id="1423726"/>
    <lineage>
        <taxon>Bacteria</taxon>
        <taxon>Bacillati</taxon>
        <taxon>Bacillota</taxon>
        <taxon>Bacilli</taxon>
        <taxon>Lactobacillales</taxon>
        <taxon>Lactobacillaceae</taxon>
        <taxon>Loigolactobacillus</taxon>
    </lineage>
</organism>
<dbReference type="NCBIfam" id="TIGR02512">
    <property type="entry name" value="FeFe_hydrog_A"/>
    <property type="match status" value="1"/>
</dbReference>
<dbReference type="Pfam" id="PF02906">
    <property type="entry name" value="Fe_hyd_lg_C"/>
    <property type="match status" value="1"/>
</dbReference>
<evidence type="ECO:0000313" key="8">
    <source>
        <dbReference type="EMBL" id="KRK32533.1"/>
    </source>
</evidence>
<dbReference type="GO" id="GO:0051539">
    <property type="term" value="F:4 iron, 4 sulfur cluster binding"/>
    <property type="evidence" value="ECO:0007669"/>
    <property type="project" value="UniProtKB-KW"/>
</dbReference>
<dbReference type="FunFam" id="3.30.70.20:FF:000035">
    <property type="entry name" value="Iron hydrogenase 1"/>
    <property type="match status" value="1"/>
</dbReference>
<evidence type="ECO:0000256" key="3">
    <source>
        <dbReference type="ARBA" id="ARBA00022737"/>
    </source>
</evidence>
<dbReference type="PROSITE" id="PS51379">
    <property type="entry name" value="4FE4S_FER_2"/>
    <property type="match status" value="2"/>
</dbReference>
<feature type="domain" description="4Fe-4S ferredoxin-type" evidence="7">
    <location>
        <begin position="189"/>
        <end position="218"/>
    </location>
</feature>
<keyword evidence="4" id="KW-0408">Iron</keyword>
<dbReference type="InterPro" id="IPR017896">
    <property type="entry name" value="4Fe4S_Fe-S-bd"/>
</dbReference>
<feature type="domain" description="4Fe-4S ferredoxin-type" evidence="7">
    <location>
        <begin position="146"/>
        <end position="175"/>
    </location>
</feature>
<evidence type="ECO:0000256" key="1">
    <source>
        <dbReference type="ARBA" id="ARBA00022485"/>
    </source>
</evidence>
<keyword evidence="3" id="KW-0677">Repeat</keyword>
<dbReference type="GO" id="GO:0005506">
    <property type="term" value="F:iron ion binding"/>
    <property type="evidence" value="ECO:0007669"/>
    <property type="project" value="InterPro"/>
</dbReference>
<dbReference type="STRING" id="1423726.FC07_GL001957"/>
<evidence type="ECO:0000259" key="7">
    <source>
        <dbReference type="PROSITE" id="PS51379"/>
    </source>
</evidence>
<keyword evidence="9" id="KW-1185">Reference proteome</keyword>
<dbReference type="EMBL" id="AZDA01000140">
    <property type="protein sequence ID" value="KRK32533.1"/>
    <property type="molecule type" value="Genomic_DNA"/>
</dbReference>
<dbReference type="SUPFAM" id="SSF54862">
    <property type="entry name" value="4Fe-4S ferredoxins"/>
    <property type="match status" value="1"/>
</dbReference>
<keyword evidence="2" id="KW-0479">Metal-binding</keyword>
<name>A0A0R1GEK3_9LACO</name>
<keyword evidence="1" id="KW-0004">4Fe-4S</keyword>
<dbReference type="PROSITE" id="PS51085">
    <property type="entry name" value="2FE2S_FER_2"/>
    <property type="match status" value="1"/>
</dbReference>
<dbReference type="Gene3D" id="3.30.70.20">
    <property type="match status" value="1"/>
</dbReference>
<dbReference type="SMART" id="SM00902">
    <property type="entry name" value="Fe_hyd_SSU"/>
    <property type="match status" value="1"/>
</dbReference>
<dbReference type="Pfam" id="PF22609">
    <property type="entry name" value="Fe_hydrogense_Fe-S_bd"/>
    <property type="match status" value="1"/>
</dbReference>
<dbReference type="InterPro" id="IPR009016">
    <property type="entry name" value="Fe_hydrogenase"/>
</dbReference>
<dbReference type="Pfam" id="PF12838">
    <property type="entry name" value="Fer4_7"/>
    <property type="match status" value="1"/>
</dbReference>
<dbReference type="InterPro" id="IPR013352">
    <property type="entry name" value="Fe_hydrogenase_subset"/>
</dbReference>
<evidence type="ECO:0000259" key="6">
    <source>
        <dbReference type="PROSITE" id="PS51085"/>
    </source>
</evidence>
<dbReference type="InterPro" id="IPR055150">
    <property type="entry name" value="Fe_hydrogense_Fe-S_bd"/>
</dbReference>
<comment type="caution">
    <text evidence="8">The sequence shown here is derived from an EMBL/GenBank/DDBJ whole genome shotgun (WGS) entry which is preliminary data.</text>
</comment>